<organism evidence="3 4">
    <name type="scientific">Glossina morsitans morsitans</name>
    <name type="common">Savannah tsetse fly</name>
    <dbReference type="NCBI Taxonomy" id="37546"/>
    <lineage>
        <taxon>Eukaryota</taxon>
        <taxon>Metazoa</taxon>
        <taxon>Ecdysozoa</taxon>
        <taxon>Arthropoda</taxon>
        <taxon>Hexapoda</taxon>
        <taxon>Insecta</taxon>
        <taxon>Pterygota</taxon>
        <taxon>Neoptera</taxon>
        <taxon>Endopterygota</taxon>
        <taxon>Diptera</taxon>
        <taxon>Brachycera</taxon>
        <taxon>Muscomorpha</taxon>
        <taxon>Hippoboscoidea</taxon>
        <taxon>Glossinidae</taxon>
        <taxon>Glossina</taxon>
    </lineage>
</organism>
<name>A0A1B0GBU9_GLOMM</name>
<dbReference type="GO" id="GO:0005737">
    <property type="term" value="C:cytoplasm"/>
    <property type="evidence" value="ECO:0007669"/>
    <property type="project" value="TreeGrafter"/>
</dbReference>
<dbReference type="PhylomeDB" id="A0A1B0GBU9"/>
<proteinExistence type="inferred from homology"/>
<feature type="compositionally biased region" description="Acidic residues" evidence="2">
    <location>
        <begin position="177"/>
        <end position="187"/>
    </location>
</feature>
<sequence length="342" mass="38828">MRKPLYPRARILKVVICCNSWGKLNVHNMITNSVNEKFNKTINNREREGEIDNRSSLSSTSSQIDIMCSALKLRVDIQLFTLQYTLNAFMNNVESGLKLSKFYSTTMADLDDFFAKKDKKKSKKPKFLTAEELVKSLEETSKREVVKPKKQESITTAISPNLNSGDGEDKTKNNEQNVEEEWKEFEEEQRKDYSGLKIGQLTLNDDEEQSVSDGGDDDADEGSMNTELGTFSDGGPWKKVIPADEVTQIPMEMPKAPLLYRVKPLEASQKSKLRSKAAPDITNSDYFPSLGAARPEEQRKKKNEPAFEEVRHGSRVQRVMKEQPITPINASNRFQSLEETES</sequence>
<dbReference type="EnsemblMetazoa" id="GMOY010780-RA">
    <property type="protein sequence ID" value="GMOY010780-PA"/>
    <property type="gene ID" value="GMOY010780"/>
</dbReference>
<keyword evidence="4" id="KW-1185">Reference proteome</keyword>
<evidence type="ECO:0000313" key="3">
    <source>
        <dbReference type="EnsemblMetazoa" id="GMOY010780-PA"/>
    </source>
</evidence>
<dbReference type="Pfam" id="PF15359">
    <property type="entry name" value="CDV3"/>
    <property type="match status" value="1"/>
</dbReference>
<feature type="compositionally biased region" description="Basic and acidic residues" evidence="2">
    <location>
        <begin position="139"/>
        <end position="152"/>
    </location>
</feature>
<evidence type="ECO:0000256" key="2">
    <source>
        <dbReference type="SAM" id="MobiDB-lite"/>
    </source>
</evidence>
<feature type="compositionally biased region" description="Polar residues" evidence="2">
    <location>
        <begin position="326"/>
        <end position="342"/>
    </location>
</feature>
<dbReference type="VEuPathDB" id="VectorBase:GMOY010780"/>
<feature type="compositionally biased region" description="Basic and acidic residues" evidence="2">
    <location>
        <begin position="294"/>
        <end position="312"/>
    </location>
</feature>
<reference evidence="3" key="1">
    <citation type="submission" date="2020-05" db="UniProtKB">
        <authorList>
            <consortium name="EnsemblMetazoa"/>
        </authorList>
    </citation>
    <scope>IDENTIFICATION</scope>
    <source>
        <strain evidence="3">Yale</strain>
    </source>
</reference>
<dbReference type="PANTHER" id="PTHR16284">
    <property type="entry name" value="PROTEIN CDV3 HOMOLOG"/>
    <property type="match status" value="1"/>
</dbReference>
<dbReference type="EMBL" id="CCAG010005890">
    <property type="status" value="NOT_ANNOTATED_CDS"/>
    <property type="molecule type" value="Genomic_DNA"/>
</dbReference>
<feature type="region of interest" description="Disordered" evidence="2">
    <location>
        <begin position="139"/>
        <end position="239"/>
    </location>
</feature>
<protein>
    <submittedName>
        <fullName evidence="3">Uncharacterized protein</fullName>
    </submittedName>
</protein>
<feature type="compositionally biased region" description="Polar residues" evidence="2">
    <location>
        <begin position="153"/>
        <end position="164"/>
    </location>
</feature>
<dbReference type="Proteomes" id="UP000092444">
    <property type="component" value="Unassembled WGS sequence"/>
</dbReference>
<evidence type="ECO:0000313" key="4">
    <source>
        <dbReference type="Proteomes" id="UP000092444"/>
    </source>
</evidence>
<dbReference type="PANTHER" id="PTHR16284:SF13">
    <property type="entry name" value="PROTEIN CDV3 HOMOLOG"/>
    <property type="match status" value="1"/>
</dbReference>
<dbReference type="InterPro" id="IPR026806">
    <property type="entry name" value="CDV3"/>
</dbReference>
<evidence type="ECO:0000256" key="1">
    <source>
        <dbReference type="ARBA" id="ARBA00006062"/>
    </source>
</evidence>
<feature type="compositionally biased region" description="Acidic residues" evidence="2">
    <location>
        <begin position="204"/>
        <end position="221"/>
    </location>
</feature>
<accession>A0A1B0GBU9</accession>
<feature type="region of interest" description="Disordered" evidence="2">
    <location>
        <begin position="269"/>
        <end position="342"/>
    </location>
</feature>
<dbReference type="AlphaFoldDB" id="A0A1B0GBU9"/>
<dbReference type="STRING" id="37546.A0A1B0GBU9"/>
<comment type="similarity">
    <text evidence="1">Belongs to the CDV3 family.</text>
</comment>